<dbReference type="InterPro" id="IPR019734">
    <property type="entry name" value="TPR_rpt"/>
</dbReference>
<dbReference type="SUPFAM" id="SSF48452">
    <property type="entry name" value="TPR-like"/>
    <property type="match status" value="1"/>
</dbReference>
<comment type="caution">
    <text evidence="3">The sequence shown here is derived from an EMBL/GenBank/DDBJ whole genome shotgun (WGS) entry which is preliminary data.</text>
</comment>
<dbReference type="InterPro" id="IPR011990">
    <property type="entry name" value="TPR-like_helical_dom_sf"/>
</dbReference>
<proteinExistence type="predicted"/>
<dbReference type="Gene3D" id="1.25.40.10">
    <property type="entry name" value="Tetratricopeptide repeat domain"/>
    <property type="match status" value="1"/>
</dbReference>
<dbReference type="Proteomes" id="UP000076510">
    <property type="component" value="Unassembled WGS sequence"/>
</dbReference>
<dbReference type="PANTHER" id="PTHR37038">
    <property type="entry name" value="TRANSCRIPTIONAL REGULATOR-RELATED"/>
    <property type="match status" value="1"/>
</dbReference>
<evidence type="ECO:0000313" key="4">
    <source>
        <dbReference type="Proteomes" id="UP000076510"/>
    </source>
</evidence>
<evidence type="ECO:0000259" key="2">
    <source>
        <dbReference type="PROSITE" id="PS50943"/>
    </source>
</evidence>
<dbReference type="Pfam" id="PF13181">
    <property type="entry name" value="TPR_8"/>
    <property type="match status" value="2"/>
</dbReference>
<gene>
    <name evidence="3" type="ORF">AV649_12680</name>
</gene>
<dbReference type="SMART" id="SM00028">
    <property type="entry name" value="TPR"/>
    <property type="match status" value="3"/>
</dbReference>
<accession>A0A163MDM0</accession>
<dbReference type="SUPFAM" id="SSF47413">
    <property type="entry name" value="lambda repressor-like DNA-binding domains"/>
    <property type="match status" value="1"/>
</dbReference>
<dbReference type="PROSITE" id="PS50005">
    <property type="entry name" value="TPR"/>
    <property type="match status" value="1"/>
</dbReference>
<evidence type="ECO:0000256" key="1">
    <source>
        <dbReference type="PROSITE-ProRule" id="PRU00339"/>
    </source>
</evidence>
<dbReference type="PANTHER" id="PTHR37038:SF14">
    <property type="entry name" value="TRANSCRIPTIONAL ACTIVATOR"/>
    <property type="match status" value="1"/>
</dbReference>
<reference evidence="4" key="1">
    <citation type="submission" date="2016-01" db="EMBL/GenBank/DDBJ databases">
        <title>Whole genome sequencing of Bhargavaea cecembensis T14.</title>
        <authorList>
            <person name="Hong K.W."/>
        </authorList>
    </citation>
    <scope>NUCLEOTIDE SEQUENCE [LARGE SCALE GENOMIC DNA]</scope>
    <source>
        <strain evidence="4">M19</strain>
    </source>
</reference>
<keyword evidence="1" id="KW-0802">TPR repeat</keyword>
<dbReference type="Pfam" id="PF01381">
    <property type="entry name" value="HTH_3"/>
    <property type="match status" value="1"/>
</dbReference>
<feature type="repeat" description="TPR" evidence="1">
    <location>
        <begin position="242"/>
        <end position="275"/>
    </location>
</feature>
<dbReference type="AlphaFoldDB" id="A0A163MDM0"/>
<dbReference type="PROSITE" id="PS50943">
    <property type="entry name" value="HTH_CROC1"/>
    <property type="match status" value="1"/>
</dbReference>
<dbReference type="CDD" id="cd00093">
    <property type="entry name" value="HTH_XRE"/>
    <property type="match status" value="1"/>
</dbReference>
<dbReference type="EMBL" id="LQQY01000004">
    <property type="protein sequence ID" value="KZE52590.1"/>
    <property type="molecule type" value="Genomic_DNA"/>
</dbReference>
<protein>
    <recommendedName>
        <fullName evidence="2">HTH cro/C1-type domain-containing protein</fullName>
    </recommendedName>
</protein>
<dbReference type="InterPro" id="IPR001387">
    <property type="entry name" value="Cro/C1-type_HTH"/>
</dbReference>
<feature type="domain" description="HTH cro/C1-type" evidence="2">
    <location>
        <begin position="10"/>
        <end position="63"/>
    </location>
</feature>
<sequence>MKLVEIGKKISELRKEMNLTQGELARGTCTQALISLIEKGETDPSAAVLYQIAKKLGVDVNYFFEIGSTARLDYVNEVEKQLRRTRIFYRYNEMMEIVAAEEKNPMFYHDPRKLQLLYWHKSIYFAEEKKEYSKAIDLLKKAIDLVPAKNRAYTELEMEMMMSLGGFEYRLEHFEEMICLYQKVETIINSTNRILSDTTIRTRVYSNLGRAHTKIGNYEESNVILNKGIDWCIECGDLYLMPALHYQIGYNHELMGDYDKALEYLDYSISLFELNPEYPLQGFLSGRRAHYIEKLKGY</sequence>
<dbReference type="GO" id="GO:0003677">
    <property type="term" value="F:DNA binding"/>
    <property type="evidence" value="ECO:0007669"/>
    <property type="project" value="InterPro"/>
</dbReference>
<dbReference type="InterPro" id="IPR053163">
    <property type="entry name" value="HTH-type_regulator_Rgg"/>
</dbReference>
<name>A0A163MDM0_9BACI</name>
<dbReference type="InterPro" id="IPR010982">
    <property type="entry name" value="Lambda_DNA-bd_dom_sf"/>
</dbReference>
<dbReference type="SMART" id="SM00530">
    <property type="entry name" value="HTH_XRE"/>
    <property type="match status" value="1"/>
</dbReference>
<organism evidence="3 4">
    <name type="scientific">Rossellomorea marisflavi</name>
    <dbReference type="NCBI Taxonomy" id="189381"/>
    <lineage>
        <taxon>Bacteria</taxon>
        <taxon>Bacillati</taxon>
        <taxon>Bacillota</taxon>
        <taxon>Bacilli</taxon>
        <taxon>Bacillales</taxon>
        <taxon>Bacillaceae</taxon>
        <taxon>Rossellomorea</taxon>
    </lineage>
</organism>
<evidence type="ECO:0000313" key="3">
    <source>
        <dbReference type="EMBL" id="KZE52590.1"/>
    </source>
</evidence>